<organism evidence="1 2">
    <name type="scientific">Streptomyces hainanensis</name>
    <dbReference type="NCBI Taxonomy" id="402648"/>
    <lineage>
        <taxon>Bacteria</taxon>
        <taxon>Bacillati</taxon>
        <taxon>Actinomycetota</taxon>
        <taxon>Actinomycetes</taxon>
        <taxon>Kitasatosporales</taxon>
        <taxon>Streptomycetaceae</taxon>
        <taxon>Streptomyces</taxon>
    </lineage>
</organism>
<accession>A0A4R4TM82</accession>
<dbReference type="InterPro" id="IPR014710">
    <property type="entry name" value="RmlC-like_jellyroll"/>
</dbReference>
<name>A0A4R4TM82_9ACTN</name>
<protein>
    <submittedName>
        <fullName evidence="1">Cupin domain-containing protein</fullName>
    </submittedName>
</protein>
<dbReference type="SUPFAM" id="SSF51182">
    <property type="entry name" value="RmlC-like cupins"/>
    <property type="match status" value="1"/>
</dbReference>
<keyword evidence="2" id="KW-1185">Reference proteome</keyword>
<proteinExistence type="predicted"/>
<sequence length="130" mass="13545">MRVNTPNEHDVITTPNAEMTRLATPSRGSRELSTWTVRMAPGTQGPAHSVDREQVWVPLSGTLAVASGDAGASGAEPALVGPGQAAVLPAGEVRRISAGTEPVEALVCMRHGGRATLPETGEARTIPWTE</sequence>
<dbReference type="Proteomes" id="UP000295345">
    <property type="component" value="Unassembled WGS sequence"/>
</dbReference>
<dbReference type="Gene3D" id="2.60.120.10">
    <property type="entry name" value="Jelly Rolls"/>
    <property type="match status" value="1"/>
</dbReference>
<evidence type="ECO:0000313" key="1">
    <source>
        <dbReference type="EMBL" id="TDC76203.1"/>
    </source>
</evidence>
<dbReference type="EMBL" id="SMKI01000082">
    <property type="protein sequence ID" value="TDC76203.1"/>
    <property type="molecule type" value="Genomic_DNA"/>
</dbReference>
<gene>
    <name evidence="1" type="ORF">E1283_10360</name>
</gene>
<comment type="caution">
    <text evidence="1">The sequence shown here is derived from an EMBL/GenBank/DDBJ whole genome shotgun (WGS) entry which is preliminary data.</text>
</comment>
<dbReference type="RefSeq" id="WP_132817656.1">
    <property type="nucleotide sequence ID" value="NZ_SMKI01000082.1"/>
</dbReference>
<evidence type="ECO:0000313" key="2">
    <source>
        <dbReference type="Proteomes" id="UP000295345"/>
    </source>
</evidence>
<reference evidence="1 2" key="1">
    <citation type="submission" date="2019-03" db="EMBL/GenBank/DDBJ databases">
        <title>Draft genome sequences of novel Actinobacteria.</title>
        <authorList>
            <person name="Sahin N."/>
            <person name="Ay H."/>
            <person name="Saygin H."/>
        </authorList>
    </citation>
    <scope>NUCLEOTIDE SEQUENCE [LARGE SCALE GENOMIC DNA]</scope>
    <source>
        <strain evidence="1 2">DSM 41900</strain>
    </source>
</reference>
<dbReference type="AlphaFoldDB" id="A0A4R4TM82"/>
<dbReference type="InterPro" id="IPR011051">
    <property type="entry name" value="RmlC_Cupin_sf"/>
</dbReference>
<dbReference type="OrthoDB" id="5145129at2"/>